<feature type="transmembrane region" description="Helical" evidence="2">
    <location>
        <begin position="57"/>
        <end position="80"/>
    </location>
</feature>
<dbReference type="Proteomes" id="UP000649179">
    <property type="component" value="Unassembled WGS sequence"/>
</dbReference>
<keyword evidence="2" id="KW-0812">Transmembrane</keyword>
<feature type="compositionally biased region" description="Basic and acidic residues" evidence="1">
    <location>
        <begin position="107"/>
        <end position="117"/>
    </location>
</feature>
<keyword evidence="4" id="KW-1185">Reference proteome</keyword>
<evidence type="ECO:0000256" key="1">
    <source>
        <dbReference type="SAM" id="MobiDB-lite"/>
    </source>
</evidence>
<evidence type="ECO:0000256" key="2">
    <source>
        <dbReference type="SAM" id="Phobius"/>
    </source>
</evidence>
<comment type="caution">
    <text evidence="3">The sequence shown here is derived from an EMBL/GenBank/DDBJ whole genome shotgun (WGS) entry which is preliminary data.</text>
</comment>
<reference evidence="3" key="1">
    <citation type="journal article" date="2014" name="Int. J. Syst. Evol. Microbiol.">
        <title>Complete genome sequence of Corynebacterium casei LMG S-19264T (=DSM 44701T), isolated from a smear-ripened cheese.</title>
        <authorList>
            <consortium name="US DOE Joint Genome Institute (JGI-PGF)"/>
            <person name="Walter F."/>
            <person name="Albersmeier A."/>
            <person name="Kalinowski J."/>
            <person name="Ruckert C."/>
        </authorList>
    </citation>
    <scope>NUCLEOTIDE SEQUENCE</scope>
    <source>
        <strain evidence="3">CGMCC 1.16067</strain>
    </source>
</reference>
<keyword evidence="2" id="KW-0472">Membrane</keyword>
<accession>A0A917FAL2</accession>
<keyword evidence="2" id="KW-1133">Transmembrane helix</keyword>
<dbReference type="EMBL" id="BMKQ01000002">
    <property type="protein sequence ID" value="GGF57926.1"/>
    <property type="molecule type" value="Genomic_DNA"/>
</dbReference>
<organism evidence="3 4">
    <name type="scientific">Marmoricola endophyticus</name>
    <dbReference type="NCBI Taxonomy" id="2040280"/>
    <lineage>
        <taxon>Bacteria</taxon>
        <taxon>Bacillati</taxon>
        <taxon>Actinomycetota</taxon>
        <taxon>Actinomycetes</taxon>
        <taxon>Propionibacteriales</taxon>
        <taxon>Nocardioidaceae</taxon>
        <taxon>Marmoricola</taxon>
    </lineage>
</organism>
<dbReference type="AlphaFoldDB" id="A0A917FAL2"/>
<proteinExistence type="predicted"/>
<evidence type="ECO:0000313" key="4">
    <source>
        <dbReference type="Proteomes" id="UP000649179"/>
    </source>
</evidence>
<name>A0A917FAL2_9ACTN</name>
<sequence>MSHTSSRPARTDLRRGLARGLVRGGAAGSLLALIGLSAGAYADEPVGWESVQSVSGLQFFLVLLLIPLGLAIVISLVVALPSVIRGSSYENGEIWAGDDEWFGGPKDGVEKGTDPARLESAGEQGGAGARY</sequence>
<dbReference type="RefSeq" id="WP_188781351.1">
    <property type="nucleotide sequence ID" value="NZ_BMKQ01000002.1"/>
</dbReference>
<feature type="region of interest" description="Disordered" evidence="1">
    <location>
        <begin position="105"/>
        <end position="131"/>
    </location>
</feature>
<feature type="transmembrane region" description="Helical" evidence="2">
    <location>
        <begin position="21"/>
        <end position="42"/>
    </location>
</feature>
<protein>
    <submittedName>
        <fullName evidence="3">Uncharacterized protein</fullName>
    </submittedName>
</protein>
<evidence type="ECO:0000313" key="3">
    <source>
        <dbReference type="EMBL" id="GGF57926.1"/>
    </source>
</evidence>
<reference evidence="3" key="2">
    <citation type="submission" date="2020-09" db="EMBL/GenBank/DDBJ databases">
        <authorList>
            <person name="Sun Q."/>
            <person name="Zhou Y."/>
        </authorList>
    </citation>
    <scope>NUCLEOTIDE SEQUENCE</scope>
    <source>
        <strain evidence="3">CGMCC 1.16067</strain>
    </source>
</reference>
<gene>
    <name evidence="3" type="ORF">GCM10011519_34790</name>
</gene>